<feature type="transmembrane region" description="Helical" evidence="5">
    <location>
        <begin position="45"/>
        <end position="74"/>
    </location>
</feature>
<dbReference type="AlphaFoldDB" id="A0A9X2A741"/>
<proteinExistence type="predicted"/>
<name>A0A9X2A741_9FLAO</name>
<evidence type="ECO:0000256" key="2">
    <source>
        <dbReference type="ARBA" id="ARBA00022692"/>
    </source>
</evidence>
<comment type="subcellular location">
    <subcellularLocation>
        <location evidence="1">Membrane</location>
        <topology evidence="1">Multi-pass membrane protein</topology>
    </subcellularLocation>
</comment>
<dbReference type="RefSeq" id="WP_240100266.1">
    <property type="nucleotide sequence ID" value="NZ_JAJSON010000026.1"/>
</dbReference>
<evidence type="ECO:0000256" key="5">
    <source>
        <dbReference type="SAM" id="Phobius"/>
    </source>
</evidence>
<dbReference type="GO" id="GO:0030416">
    <property type="term" value="P:methylamine metabolic process"/>
    <property type="evidence" value="ECO:0007669"/>
    <property type="project" value="InterPro"/>
</dbReference>
<evidence type="ECO:0000256" key="3">
    <source>
        <dbReference type="ARBA" id="ARBA00022989"/>
    </source>
</evidence>
<feature type="transmembrane region" description="Helical" evidence="5">
    <location>
        <begin position="149"/>
        <end position="169"/>
    </location>
</feature>
<feature type="transmembrane region" description="Helical" evidence="5">
    <location>
        <begin position="81"/>
        <end position="100"/>
    </location>
</feature>
<feature type="transmembrane region" description="Helical" evidence="5">
    <location>
        <begin position="7"/>
        <end position="25"/>
    </location>
</feature>
<dbReference type="Pfam" id="PF07291">
    <property type="entry name" value="MauE"/>
    <property type="match status" value="1"/>
</dbReference>
<dbReference type="GO" id="GO:0016020">
    <property type="term" value="C:membrane"/>
    <property type="evidence" value="ECO:0007669"/>
    <property type="project" value="UniProtKB-SubCell"/>
</dbReference>
<keyword evidence="3 5" id="KW-1133">Transmembrane helix</keyword>
<reference evidence="7" key="1">
    <citation type="submission" date="2021-12" db="EMBL/GenBank/DDBJ databases">
        <title>Description of Gramella crocea sp. nov., a new bacterium isolated from activated sludge.</title>
        <authorList>
            <person name="Zhang X."/>
        </authorList>
    </citation>
    <scope>NUCLEOTIDE SEQUENCE</scope>
    <source>
        <strain evidence="7">YB25</strain>
    </source>
</reference>
<evidence type="ECO:0000256" key="4">
    <source>
        <dbReference type="ARBA" id="ARBA00023136"/>
    </source>
</evidence>
<protein>
    <submittedName>
        <fullName evidence="7">DoxX family protein</fullName>
    </submittedName>
</protein>
<gene>
    <name evidence="7" type="ORF">LU635_14705</name>
</gene>
<keyword evidence="4 5" id="KW-0472">Membrane</keyword>
<comment type="caution">
    <text evidence="7">The sequence shown here is derived from an EMBL/GenBank/DDBJ whole genome shotgun (WGS) entry which is preliminary data.</text>
</comment>
<dbReference type="Proteomes" id="UP001139344">
    <property type="component" value="Unassembled WGS sequence"/>
</dbReference>
<feature type="domain" description="Methylamine utilisation protein MauE" evidence="6">
    <location>
        <begin position="1"/>
        <end position="135"/>
    </location>
</feature>
<dbReference type="EMBL" id="JAJSON010000026">
    <property type="protein sequence ID" value="MCG9972899.1"/>
    <property type="molecule type" value="Genomic_DNA"/>
</dbReference>
<keyword evidence="2 5" id="KW-0812">Transmembrane</keyword>
<sequence length="364" mass="41585">MKAIVSIARILVGVLFIFSGFIKLNDPVGFSYKLQEYFSEPVLDIPFLIPFALIIAIVIVIFELVLGIMLLIGYARKFTSWSMLVMIIFFTFLTFYSAYFNKVTDCGCFGDAIPLTPWESFYKDVILFILILIIFFNQKFINPIFSPKYHKWVIFISFIASFAFCYHVLMHLPVFDFRPYKVGNNIAEKMSVPEGAAEAVFAYEWKFSQNGEEKIIRNNGAYPQVEGEFIGVETTQVEEGYVPPIHDFVIESEEGDITGDILSEDKVLLIIAYNLRSTEREGYKAVKSLSEEANQKGYRVIGLTASGDQLQNALKKKYDLNFDFYQTDETALKTIVRSNPGILTLEKGTITQKKHWFDASDIEL</sequence>
<evidence type="ECO:0000259" key="6">
    <source>
        <dbReference type="Pfam" id="PF07291"/>
    </source>
</evidence>
<evidence type="ECO:0000256" key="1">
    <source>
        <dbReference type="ARBA" id="ARBA00004141"/>
    </source>
</evidence>
<dbReference type="InterPro" id="IPR009908">
    <property type="entry name" value="Methylamine_util_MauE"/>
</dbReference>
<feature type="transmembrane region" description="Helical" evidence="5">
    <location>
        <begin position="120"/>
        <end position="137"/>
    </location>
</feature>
<keyword evidence="8" id="KW-1185">Reference proteome</keyword>
<dbReference type="NCBIfam" id="NF045576">
    <property type="entry name" value="BT_3928_fam"/>
    <property type="match status" value="1"/>
</dbReference>
<evidence type="ECO:0000313" key="8">
    <source>
        <dbReference type="Proteomes" id="UP001139344"/>
    </source>
</evidence>
<evidence type="ECO:0000313" key="7">
    <source>
        <dbReference type="EMBL" id="MCG9972899.1"/>
    </source>
</evidence>
<accession>A0A9X2A741</accession>
<organism evidence="7 8">
    <name type="scientific">Christiangramia crocea</name>
    <dbReference type="NCBI Taxonomy" id="2904124"/>
    <lineage>
        <taxon>Bacteria</taxon>
        <taxon>Pseudomonadati</taxon>
        <taxon>Bacteroidota</taxon>
        <taxon>Flavobacteriia</taxon>
        <taxon>Flavobacteriales</taxon>
        <taxon>Flavobacteriaceae</taxon>
        <taxon>Christiangramia</taxon>
    </lineage>
</organism>